<proteinExistence type="predicted"/>
<dbReference type="EMBL" id="SADE01000001">
    <property type="protein sequence ID" value="RVU39457.1"/>
    <property type="molecule type" value="Genomic_DNA"/>
</dbReference>
<evidence type="ECO:0000256" key="3">
    <source>
        <dbReference type="ARBA" id="ARBA00023163"/>
    </source>
</evidence>
<evidence type="ECO:0000256" key="1">
    <source>
        <dbReference type="ARBA" id="ARBA00023015"/>
    </source>
</evidence>
<dbReference type="InterPro" id="IPR000835">
    <property type="entry name" value="HTH_MarR-typ"/>
</dbReference>
<dbReference type="InterPro" id="IPR036388">
    <property type="entry name" value="WH-like_DNA-bd_sf"/>
</dbReference>
<reference evidence="7" key="1">
    <citation type="submission" date="2019-01" db="EMBL/GenBank/DDBJ databases">
        <title>Gri0909 isolated from a small marine red alga.</title>
        <authorList>
            <person name="Kim J."/>
            <person name="Jeong S.E."/>
            <person name="Jeon C.O."/>
        </authorList>
    </citation>
    <scope>NUCLEOTIDE SEQUENCE [LARGE SCALE GENOMIC DNA]</scope>
    <source>
        <strain evidence="7">Gri0909</strain>
    </source>
</reference>
<evidence type="ECO:0000256" key="2">
    <source>
        <dbReference type="ARBA" id="ARBA00023125"/>
    </source>
</evidence>
<feature type="region of interest" description="Disordered" evidence="4">
    <location>
        <begin position="1"/>
        <end position="27"/>
    </location>
</feature>
<dbReference type="Pfam" id="PF12802">
    <property type="entry name" value="MarR_2"/>
    <property type="match status" value="1"/>
</dbReference>
<dbReference type="PROSITE" id="PS01117">
    <property type="entry name" value="HTH_MARR_1"/>
    <property type="match status" value="1"/>
</dbReference>
<dbReference type="Proteomes" id="UP000287447">
    <property type="component" value="Unassembled WGS sequence"/>
</dbReference>
<dbReference type="AlphaFoldDB" id="A0A3S2VSH0"/>
<dbReference type="GO" id="GO:0006950">
    <property type="term" value="P:response to stress"/>
    <property type="evidence" value="ECO:0007669"/>
    <property type="project" value="TreeGrafter"/>
</dbReference>
<dbReference type="PANTHER" id="PTHR33164:SF43">
    <property type="entry name" value="HTH-TYPE TRANSCRIPTIONAL REPRESSOR YETL"/>
    <property type="match status" value="1"/>
</dbReference>
<comment type="caution">
    <text evidence="6">The sequence shown here is derived from an EMBL/GenBank/DDBJ whole genome shotgun (WGS) entry which is preliminary data.</text>
</comment>
<keyword evidence="2" id="KW-0238">DNA-binding</keyword>
<dbReference type="PRINTS" id="PR00598">
    <property type="entry name" value="HTHMARR"/>
</dbReference>
<name>A0A3S2VSH0_9PROT</name>
<dbReference type="SMART" id="SM00347">
    <property type="entry name" value="HTH_MARR"/>
    <property type="match status" value="1"/>
</dbReference>
<organism evidence="6 7">
    <name type="scientific">Hwanghaeella grinnelliae</name>
    <dbReference type="NCBI Taxonomy" id="2500179"/>
    <lineage>
        <taxon>Bacteria</taxon>
        <taxon>Pseudomonadati</taxon>
        <taxon>Pseudomonadota</taxon>
        <taxon>Alphaproteobacteria</taxon>
        <taxon>Rhodospirillales</taxon>
        <taxon>Rhodospirillaceae</taxon>
        <taxon>Hwanghaeella</taxon>
    </lineage>
</organism>
<evidence type="ECO:0000313" key="6">
    <source>
        <dbReference type="EMBL" id="RVU39457.1"/>
    </source>
</evidence>
<feature type="compositionally biased region" description="Basic and acidic residues" evidence="4">
    <location>
        <begin position="1"/>
        <end position="12"/>
    </location>
</feature>
<accession>A0A3S2VSH0</accession>
<keyword evidence="3" id="KW-0804">Transcription</keyword>
<dbReference type="GO" id="GO:0003700">
    <property type="term" value="F:DNA-binding transcription factor activity"/>
    <property type="evidence" value="ECO:0007669"/>
    <property type="project" value="InterPro"/>
</dbReference>
<dbReference type="SUPFAM" id="SSF46785">
    <property type="entry name" value="Winged helix' DNA-binding domain"/>
    <property type="match status" value="1"/>
</dbReference>
<dbReference type="InterPro" id="IPR039422">
    <property type="entry name" value="MarR/SlyA-like"/>
</dbReference>
<keyword evidence="1" id="KW-0805">Transcription regulation</keyword>
<evidence type="ECO:0000259" key="5">
    <source>
        <dbReference type="PROSITE" id="PS50995"/>
    </source>
</evidence>
<evidence type="ECO:0000256" key="4">
    <source>
        <dbReference type="SAM" id="MobiDB-lite"/>
    </source>
</evidence>
<dbReference type="InterPro" id="IPR023187">
    <property type="entry name" value="Tscrpt_reg_MarR-type_CS"/>
</dbReference>
<evidence type="ECO:0000313" key="7">
    <source>
        <dbReference type="Proteomes" id="UP000287447"/>
    </source>
</evidence>
<dbReference type="PANTHER" id="PTHR33164">
    <property type="entry name" value="TRANSCRIPTIONAL REGULATOR, MARR FAMILY"/>
    <property type="match status" value="1"/>
</dbReference>
<gene>
    <name evidence="6" type="ORF">EOI86_09555</name>
</gene>
<protein>
    <submittedName>
        <fullName evidence="6">MarR family transcriptional regulator</fullName>
    </submittedName>
</protein>
<dbReference type="Gene3D" id="1.10.10.10">
    <property type="entry name" value="Winged helix-like DNA-binding domain superfamily/Winged helix DNA-binding domain"/>
    <property type="match status" value="1"/>
</dbReference>
<feature type="domain" description="HTH marR-type" evidence="5">
    <location>
        <begin position="48"/>
        <end position="182"/>
    </location>
</feature>
<dbReference type="InterPro" id="IPR036390">
    <property type="entry name" value="WH_DNA-bd_sf"/>
</dbReference>
<sequence length="198" mass="22631">MPCRECVHDRPGHRSRRWGGNDRMSTKKTAQMRLGLDKAPSRDRAQKATRLWLRMLTASRTIEEEIGRRLREEYGISLARFDLMSVLHRHDEGLTMSEVGRHLRVSGGNVTGLVDRLEKEGLVARQQHPSDRRSIVVCLTPRGHEIFVNMAKHHKEWVAEILAWLGDQEIDELYGLLTTVRDSALDAAEQNSDMKEAG</sequence>
<dbReference type="GO" id="GO:0003677">
    <property type="term" value="F:DNA binding"/>
    <property type="evidence" value="ECO:0007669"/>
    <property type="project" value="UniProtKB-KW"/>
</dbReference>
<keyword evidence="7" id="KW-1185">Reference proteome</keyword>
<dbReference type="PROSITE" id="PS50995">
    <property type="entry name" value="HTH_MARR_2"/>
    <property type="match status" value="1"/>
</dbReference>